<evidence type="ECO:0000313" key="2">
    <source>
        <dbReference type="EMBL" id="GFA86840.1"/>
    </source>
</evidence>
<proteinExistence type="predicted"/>
<keyword evidence="2" id="KW-0067">ATP-binding</keyword>
<comment type="caution">
    <text evidence="2">The sequence shown here is derived from an EMBL/GenBank/DDBJ whole genome shotgun (WGS) entry which is preliminary data.</text>
</comment>
<dbReference type="InterPro" id="IPR025476">
    <property type="entry name" value="Helitron_helicase-like"/>
</dbReference>
<accession>A0A699KG45</accession>
<keyword evidence="2" id="KW-0347">Helicase</keyword>
<dbReference type="AlphaFoldDB" id="A0A699KG45"/>
<name>A0A699KG45_TANCI</name>
<dbReference type="Pfam" id="PF14214">
    <property type="entry name" value="Helitron_like_N"/>
    <property type="match status" value="1"/>
</dbReference>
<keyword evidence="2" id="KW-0378">Hydrolase</keyword>
<dbReference type="EMBL" id="BKCJ010503803">
    <property type="protein sequence ID" value="GFA86840.1"/>
    <property type="molecule type" value="Genomic_DNA"/>
</dbReference>
<feature type="non-terminal residue" evidence="2">
    <location>
        <position position="1"/>
    </location>
</feature>
<organism evidence="2">
    <name type="scientific">Tanacetum cinerariifolium</name>
    <name type="common">Dalmatian daisy</name>
    <name type="synonym">Chrysanthemum cinerariifolium</name>
    <dbReference type="NCBI Taxonomy" id="118510"/>
    <lineage>
        <taxon>Eukaryota</taxon>
        <taxon>Viridiplantae</taxon>
        <taxon>Streptophyta</taxon>
        <taxon>Embryophyta</taxon>
        <taxon>Tracheophyta</taxon>
        <taxon>Spermatophyta</taxon>
        <taxon>Magnoliopsida</taxon>
        <taxon>eudicotyledons</taxon>
        <taxon>Gunneridae</taxon>
        <taxon>Pentapetalae</taxon>
        <taxon>asterids</taxon>
        <taxon>campanulids</taxon>
        <taxon>Asterales</taxon>
        <taxon>Asteraceae</taxon>
        <taxon>Asteroideae</taxon>
        <taxon>Anthemideae</taxon>
        <taxon>Anthemidinae</taxon>
        <taxon>Tanacetum</taxon>
    </lineage>
</organism>
<reference evidence="2" key="1">
    <citation type="journal article" date="2019" name="Sci. Rep.">
        <title>Draft genome of Tanacetum cinerariifolium, the natural source of mosquito coil.</title>
        <authorList>
            <person name="Yamashiro T."/>
            <person name="Shiraishi A."/>
            <person name="Satake H."/>
            <person name="Nakayama K."/>
        </authorList>
    </citation>
    <scope>NUCLEOTIDE SEQUENCE</scope>
</reference>
<keyword evidence="2" id="KW-0547">Nucleotide-binding</keyword>
<dbReference type="GO" id="GO:0004386">
    <property type="term" value="F:helicase activity"/>
    <property type="evidence" value="ECO:0007669"/>
    <property type="project" value="UniProtKB-KW"/>
</dbReference>
<dbReference type="PANTHER" id="PTHR45786">
    <property type="entry name" value="DNA BINDING PROTEIN-LIKE"/>
    <property type="match status" value="1"/>
</dbReference>
<feature type="domain" description="Helitron helicase-like" evidence="1">
    <location>
        <begin position="297"/>
        <end position="439"/>
    </location>
</feature>
<gene>
    <name evidence="2" type="ORF">Tci_658812</name>
</gene>
<dbReference type="PANTHER" id="PTHR45786:SF66">
    <property type="entry name" value="HOOK MOTIF PROTEIN, PUTATIVE-RELATED"/>
    <property type="match status" value="1"/>
</dbReference>
<sequence>QNLYSKNQFSGDPTTAATVFPATKRRWQIFSACESCGALLWHSETLRGAANTSSASYSICCGRGKVTLGTELKEPPKLLKDLIKNEHPKSASFIDNIRRYNLMFAFTSMAGHQDTSVNVGRGPYCYSLHGENYHLAGSLLPKTGKPPNKEASASFKKHEIDFQLTTDIHDMLDSINPLVKDFRIAGERIKSSDDKILNLKLIGTKKRDGRDYNLPTVSEVAALNVGDFNSTKNNRDIILHCQDGDFMRISELHPSYLAMQYPLFFPYAEDGNCTDIFHYGVTDYDKKTKERALQGRVQFLVDGYTMIEAERMSYNRKKQKDLRSETYSKLAKLAEDLNSGVQLRGKEVLLPSSFTGSPRYMMQNYLNAMTICKFYGYPDLFINFTCNPNWPKISRFTSERGLKSEDRPDIVTRVFKMKLDSLMKDLKDGRMFGRVKEIVTDHMMHGPCGPVNPSFSCTVDFKCTKKFPKQFNETTVIDDKGYAIYRRRNDGNIIKKSGSDFHNGYVVPYNPSLLRKYQAHINVEYCNQVAIKYLFMYINKGSDRVTVVVEGEEVDEIKDYYDCRYLSVCEAAWRIYGFEIVRYT</sequence>
<protein>
    <submittedName>
        <fullName evidence="2">Putative PIF1 DNA helicase/replication protein A1-like protein</fullName>
    </submittedName>
</protein>
<evidence type="ECO:0000259" key="1">
    <source>
        <dbReference type="Pfam" id="PF14214"/>
    </source>
</evidence>